<evidence type="ECO:0000313" key="8">
    <source>
        <dbReference type="EMBL" id="KAK5045754.1"/>
    </source>
</evidence>
<dbReference type="PANTHER" id="PTHR23502">
    <property type="entry name" value="MAJOR FACILITATOR SUPERFAMILY"/>
    <property type="match status" value="1"/>
</dbReference>
<feature type="transmembrane region" description="Helical" evidence="6">
    <location>
        <begin position="331"/>
        <end position="356"/>
    </location>
</feature>
<dbReference type="AlphaFoldDB" id="A0AAV9MVN3"/>
<evidence type="ECO:0000256" key="3">
    <source>
        <dbReference type="ARBA" id="ARBA00022989"/>
    </source>
</evidence>
<evidence type="ECO:0000256" key="2">
    <source>
        <dbReference type="ARBA" id="ARBA00022692"/>
    </source>
</evidence>
<keyword evidence="2 6" id="KW-0812">Transmembrane</keyword>
<dbReference type="PANTHER" id="PTHR23502:SF23">
    <property type="entry name" value="FLUCONAZOLE RESISTANCE PROTEIN 1"/>
    <property type="match status" value="1"/>
</dbReference>
<evidence type="ECO:0000313" key="9">
    <source>
        <dbReference type="Proteomes" id="UP001358417"/>
    </source>
</evidence>
<feature type="compositionally biased region" description="Polar residues" evidence="5">
    <location>
        <begin position="61"/>
        <end position="71"/>
    </location>
</feature>
<sequence>MKETAIKSVVRDSPLGRLVRFVSSNRAFPYPEEDPGFVIPFQSPDTQDPEKEKTGDRGPTSGLNLTHDSLENNANGASLHDLRTIATAQSHTSHGTLARTSTVSRPRTREQTAPFSRERFDIEQTEAIERRQSSIVEPQRTSDGLIVVDWYTTDDPENPQNWPSWKKAYASFIIGAYTFIVYAGSAIYTNAELPLMDKFGIGNSKAALGLSVYVLGYGTGPMIFSPLSEIPALGRNTPYIISFFLFVILCIPTALANSYASLLVLRFLTGFMGSPCLATGGASMGDMYGLLKLPYALTVWVAASFCAPALGPVLSGFSVSAESWRWALWEVLWGAAPILLLMFTSLPETSASNILLRRAQRLRKLTGSSMYRSQGELDQEHMSVNQVALEALWRPIEIAIKDPAVFFTNAYTALIYGIYYSFFECFPLVYIGKYGFNPGELGLTFICIIVGCMLGMITYSCYVYFYLEPDIKKRGLRQQEHRLVPALFAVFLLPISMFWFGWTARHDIHWIVSVIGNMFYAMGAFIL</sequence>
<feature type="transmembrane region" description="Helical" evidence="6">
    <location>
        <begin position="168"/>
        <end position="188"/>
    </location>
</feature>
<proteinExistence type="predicted"/>
<evidence type="ECO:0000259" key="7">
    <source>
        <dbReference type="PROSITE" id="PS50850"/>
    </source>
</evidence>
<organism evidence="8 9">
    <name type="scientific">Exophiala bonariae</name>
    <dbReference type="NCBI Taxonomy" id="1690606"/>
    <lineage>
        <taxon>Eukaryota</taxon>
        <taxon>Fungi</taxon>
        <taxon>Dikarya</taxon>
        <taxon>Ascomycota</taxon>
        <taxon>Pezizomycotina</taxon>
        <taxon>Eurotiomycetes</taxon>
        <taxon>Chaetothyriomycetidae</taxon>
        <taxon>Chaetothyriales</taxon>
        <taxon>Herpotrichiellaceae</taxon>
        <taxon>Exophiala</taxon>
    </lineage>
</organism>
<feature type="domain" description="Major facilitator superfamily (MFS) profile" evidence="7">
    <location>
        <begin position="170"/>
        <end position="527"/>
    </location>
</feature>
<dbReference type="Pfam" id="PF07690">
    <property type="entry name" value="MFS_1"/>
    <property type="match status" value="1"/>
</dbReference>
<gene>
    <name evidence="8" type="ORF">LTR84_008846</name>
</gene>
<dbReference type="PROSITE" id="PS50850">
    <property type="entry name" value="MFS"/>
    <property type="match status" value="1"/>
</dbReference>
<keyword evidence="4 6" id="KW-0472">Membrane</keyword>
<name>A0AAV9MVN3_9EURO</name>
<feature type="compositionally biased region" description="Polar residues" evidence="5">
    <location>
        <begin position="90"/>
        <end position="105"/>
    </location>
</feature>
<feature type="region of interest" description="Disordered" evidence="5">
    <location>
        <begin position="90"/>
        <end position="113"/>
    </location>
</feature>
<evidence type="ECO:0000256" key="5">
    <source>
        <dbReference type="SAM" id="MobiDB-lite"/>
    </source>
</evidence>
<feature type="transmembrane region" description="Helical" evidence="6">
    <location>
        <begin position="293"/>
        <end position="311"/>
    </location>
</feature>
<comment type="subcellular location">
    <subcellularLocation>
        <location evidence="1">Membrane</location>
        <topology evidence="1">Multi-pass membrane protein</topology>
    </subcellularLocation>
</comment>
<dbReference type="EMBL" id="JAVRRD010000034">
    <property type="protein sequence ID" value="KAK5045754.1"/>
    <property type="molecule type" value="Genomic_DNA"/>
</dbReference>
<feature type="transmembrane region" description="Helical" evidence="6">
    <location>
        <begin position="208"/>
        <end position="227"/>
    </location>
</feature>
<feature type="transmembrane region" description="Helical" evidence="6">
    <location>
        <begin position="262"/>
        <end position="281"/>
    </location>
</feature>
<dbReference type="InterPro" id="IPR036259">
    <property type="entry name" value="MFS_trans_sf"/>
</dbReference>
<evidence type="ECO:0000256" key="4">
    <source>
        <dbReference type="ARBA" id="ARBA00023136"/>
    </source>
</evidence>
<comment type="caution">
    <text evidence="8">The sequence shown here is derived from an EMBL/GenBank/DDBJ whole genome shotgun (WGS) entry which is preliminary data.</text>
</comment>
<evidence type="ECO:0000256" key="6">
    <source>
        <dbReference type="SAM" id="Phobius"/>
    </source>
</evidence>
<feature type="region of interest" description="Disordered" evidence="5">
    <location>
        <begin position="32"/>
        <end position="71"/>
    </location>
</feature>
<keyword evidence="9" id="KW-1185">Reference proteome</keyword>
<feature type="transmembrane region" description="Helical" evidence="6">
    <location>
        <begin position="483"/>
        <end position="502"/>
    </location>
</feature>
<protein>
    <recommendedName>
        <fullName evidence="7">Major facilitator superfamily (MFS) profile domain-containing protein</fullName>
    </recommendedName>
</protein>
<dbReference type="RefSeq" id="XP_064701365.1">
    <property type="nucleotide sequence ID" value="XM_064852390.1"/>
</dbReference>
<feature type="transmembrane region" description="Helical" evidence="6">
    <location>
        <begin position="239"/>
        <end position="256"/>
    </location>
</feature>
<dbReference type="GeneID" id="89977008"/>
<dbReference type="SUPFAM" id="SSF103473">
    <property type="entry name" value="MFS general substrate transporter"/>
    <property type="match status" value="1"/>
</dbReference>
<dbReference type="GO" id="GO:1990961">
    <property type="term" value="P:xenobiotic detoxification by transmembrane export across the plasma membrane"/>
    <property type="evidence" value="ECO:0007669"/>
    <property type="project" value="TreeGrafter"/>
</dbReference>
<feature type="transmembrane region" description="Helical" evidence="6">
    <location>
        <begin position="443"/>
        <end position="467"/>
    </location>
</feature>
<keyword evidence="3 6" id="KW-1133">Transmembrane helix</keyword>
<feature type="transmembrane region" description="Helical" evidence="6">
    <location>
        <begin position="404"/>
        <end position="423"/>
    </location>
</feature>
<dbReference type="Gene3D" id="1.20.1250.20">
    <property type="entry name" value="MFS general substrate transporter like domains"/>
    <property type="match status" value="1"/>
</dbReference>
<reference evidence="8 9" key="1">
    <citation type="submission" date="2023-08" db="EMBL/GenBank/DDBJ databases">
        <title>Black Yeasts Isolated from many extreme environments.</title>
        <authorList>
            <person name="Coleine C."/>
            <person name="Stajich J.E."/>
            <person name="Selbmann L."/>
        </authorList>
    </citation>
    <scope>NUCLEOTIDE SEQUENCE [LARGE SCALE GENOMIC DNA]</scope>
    <source>
        <strain evidence="8 9">CCFEE 5792</strain>
    </source>
</reference>
<dbReference type="InterPro" id="IPR020846">
    <property type="entry name" value="MFS_dom"/>
</dbReference>
<dbReference type="InterPro" id="IPR011701">
    <property type="entry name" value="MFS"/>
</dbReference>
<dbReference type="GO" id="GO:0015244">
    <property type="term" value="F:fluconazole transmembrane transporter activity"/>
    <property type="evidence" value="ECO:0007669"/>
    <property type="project" value="TreeGrafter"/>
</dbReference>
<evidence type="ECO:0000256" key="1">
    <source>
        <dbReference type="ARBA" id="ARBA00004141"/>
    </source>
</evidence>
<dbReference type="Proteomes" id="UP001358417">
    <property type="component" value="Unassembled WGS sequence"/>
</dbReference>
<feature type="transmembrane region" description="Helical" evidence="6">
    <location>
        <begin position="508"/>
        <end position="526"/>
    </location>
</feature>
<accession>A0AAV9MVN3</accession>
<dbReference type="GO" id="GO:0005886">
    <property type="term" value="C:plasma membrane"/>
    <property type="evidence" value="ECO:0007669"/>
    <property type="project" value="TreeGrafter"/>
</dbReference>